<evidence type="ECO:0000313" key="2">
    <source>
        <dbReference type="Ensembl" id="ENSCCRP00000169697.1"/>
    </source>
</evidence>
<accession>A0A9J8CI69</accession>
<feature type="compositionally biased region" description="Basic and acidic residues" evidence="1">
    <location>
        <begin position="82"/>
        <end position="95"/>
    </location>
</feature>
<feature type="region of interest" description="Disordered" evidence="1">
    <location>
        <begin position="1"/>
        <end position="99"/>
    </location>
</feature>
<feature type="compositionally biased region" description="Basic and acidic residues" evidence="1">
    <location>
        <begin position="1"/>
        <end position="11"/>
    </location>
</feature>
<feature type="compositionally biased region" description="Polar residues" evidence="1">
    <location>
        <begin position="146"/>
        <end position="157"/>
    </location>
</feature>
<dbReference type="AlphaFoldDB" id="A0A9J8CI69"/>
<dbReference type="Ensembl" id="ENSCCRT00000147027.1">
    <property type="protein sequence ID" value="ENSCCRP00000169697.1"/>
    <property type="gene ID" value="ENSCCRG00000080971.1"/>
</dbReference>
<reference evidence="2" key="2">
    <citation type="submission" date="2025-09" db="UniProtKB">
        <authorList>
            <consortium name="Ensembl"/>
        </authorList>
    </citation>
    <scope>IDENTIFICATION</scope>
</reference>
<organism evidence="2 3">
    <name type="scientific">Cyprinus carpio carpio</name>
    <dbReference type="NCBI Taxonomy" id="630221"/>
    <lineage>
        <taxon>Eukaryota</taxon>
        <taxon>Metazoa</taxon>
        <taxon>Chordata</taxon>
        <taxon>Craniata</taxon>
        <taxon>Vertebrata</taxon>
        <taxon>Euteleostomi</taxon>
        <taxon>Actinopterygii</taxon>
        <taxon>Neopterygii</taxon>
        <taxon>Teleostei</taxon>
        <taxon>Ostariophysi</taxon>
        <taxon>Cypriniformes</taxon>
        <taxon>Cyprinidae</taxon>
        <taxon>Cyprininae</taxon>
        <taxon>Cyprinus</taxon>
    </lineage>
</organism>
<feature type="compositionally biased region" description="Polar residues" evidence="1">
    <location>
        <begin position="167"/>
        <end position="176"/>
    </location>
</feature>
<reference evidence="2" key="1">
    <citation type="submission" date="2025-08" db="UniProtKB">
        <authorList>
            <consortium name="Ensembl"/>
        </authorList>
    </citation>
    <scope>IDENTIFICATION</scope>
</reference>
<feature type="compositionally biased region" description="Basic and acidic residues" evidence="1">
    <location>
        <begin position="127"/>
        <end position="138"/>
    </location>
</feature>
<name>A0A9J8CI69_CYPCA</name>
<protein>
    <submittedName>
        <fullName evidence="2">Uncharacterized protein</fullName>
    </submittedName>
</protein>
<evidence type="ECO:0000256" key="1">
    <source>
        <dbReference type="SAM" id="MobiDB-lite"/>
    </source>
</evidence>
<sequence>TGSRGEEDLRSSRGRAPLSPGEGRGGRGRGGRDGEATRGGLHLGGRRRGGEPPYGAPAATLRQAWAPGLSGYPSGPASPRPPPERGRGAPKERLGLDPSFSRSAFALVSVCYDRFLSRGGEAAPEPRPPDSRVSERASRLCRANHNDPSAGSPTETLASRLCRANHNDPSAGSPTETLLRLLLPPDSQV</sequence>
<keyword evidence="3" id="KW-1185">Reference proteome</keyword>
<proteinExistence type="predicted"/>
<evidence type="ECO:0000313" key="3">
    <source>
        <dbReference type="Proteomes" id="UP001108240"/>
    </source>
</evidence>
<dbReference type="Proteomes" id="UP001108240">
    <property type="component" value="Unplaced"/>
</dbReference>
<feature type="region of interest" description="Disordered" evidence="1">
    <location>
        <begin position="117"/>
        <end position="189"/>
    </location>
</feature>